<dbReference type="InterPro" id="IPR016047">
    <property type="entry name" value="M23ase_b-sheet_dom"/>
</dbReference>
<evidence type="ECO:0000313" key="4">
    <source>
        <dbReference type="EMBL" id="KJF38656.1"/>
    </source>
</evidence>
<evidence type="ECO:0000256" key="2">
    <source>
        <dbReference type="SAM" id="Phobius"/>
    </source>
</evidence>
<keyword evidence="2" id="KW-0472">Membrane</keyword>
<evidence type="ECO:0000256" key="1">
    <source>
        <dbReference type="ARBA" id="ARBA00022729"/>
    </source>
</evidence>
<dbReference type="SUPFAM" id="SSF51261">
    <property type="entry name" value="Duplicated hybrid motif"/>
    <property type="match status" value="1"/>
</dbReference>
<keyword evidence="2" id="KW-0812">Transmembrane</keyword>
<dbReference type="EMBL" id="JXXK01000034">
    <property type="protein sequence ID" value="KJF38656.1"/>
    <property type="molecule type" value="Genomic_DNA"/>
</dbReference>
<dbReference type="GO" id="GO:0004222">
    <property type="term" value="F:metalloendopeptidase activity"/>
    <property type="evidence" value="ECO:0007669"/>
    <property type="project" value="TreeGrafter"/>
</dbReference>
<accession>A0A0D8IWK0</accession>
<evidence type="ECO:0000313" key="5">
    <source>
        <dbReference type="Proteomes" id="UP000032483"/>
    </source>
</evidence>
<proteinExistence type="predicted"/>
<sequence length="382" mass="40600">MAGPVTAVYWIRRAAALAGNEKTGNAVGTILTAFLLPFILIIVCLCGMMDAAADHNRAAVEWCFGDGAIPAAVPEEYAGHITQMRACFAVLDGAVGKLNAELEEGSVPLRANRVKADFFALNFGAPDLTLRQGQAESFAGCYVSEAVHIRTVEVPNPEYDPPEDEEELEDYDVPKTIEVEQEYMVTVPEKDMAVVYARLHALLGAEFPEQWRANAAEIFYLAEYGADAVGGMSDGLIAGLVQDDSPEYIGGAFVSPLAGGWKNRVTSEMGGRYSPITGKWEGHRGLDMAAPKGTEIRAAANGTVLLARYGHASYGNYVVVGHGGGVTTLYAHCSALNVTVGQAVSAGDVVAFVGSTGDSTGDHLHLEVNDNGTLKNPREYLP</sequence>
<dbReference type="GeneID" id="42858193"/>
<comment type="caution">
    <text evidence="4">The sequence shown here is derived from an EMBL/GenBank/DDBJ whole genome shotgun (WGS) entry which is preliminary data.</text>
</comment>
<keyword evidence="1" id="KW-0732">Signal</keyword>
<dbReference type="PANTHER" id="PTHR21666">
    <property type="entry name" value="PEPTIDASE-RELATED"/>
    <property type="match status" value="1"/>
</dbReference>
<dbReference type="PATRIC" id="fig|1550024.3.peg.3811"/>
<dbReference type="Gene3D" id="2.70.70.10">
    <property type="entry name" value="Glucose Permease (Domain IIA)"/>
    <property type="match status" value="1"/>
</dbReference>
<dbReference type="RefSeq" id="WP_050006365.1">
    <property type="nucleotide sequence ID" value="NZ_JXXK01000034.1"/>
</dbReference>
<gene>
    <name evidence="4" type="ORF">TQ39_16740</name>
</gene>
<protein>
    <recommendedName>
        <fullName evidence="3">M23ase beta-sheet core domain-containing protein</fullName>
    </recommendedName>
</protein>
<dbReference type="InterPro" id="IPR050570">
    <property type="entry name" value="Cell_wall_metabolism_enzyme"/>
</dbReference>
<dbReference type="Proteomes" id="UP000032483">
    <property type="component" value="Unassembled WGS sequence"/>
</dbReference>
<keyword evidence="5" id="KW-1185">Reference proteome</keyword>
<evidence type="ECO:0000259" key="3">
    <source>
        <dbReference type="Pfam" id="PF01551"/>
    </source>
</evidence>
<dbReference type="CDD" id="cd12797">
    <property type="entry name" value="M23_peptidase"/>
    <property type="match status" value="1"/>
</dbReference>
<keyword evidence="2" id="KW-1133">Transmembrane helix</keyword>
<dbReference type="PANTHER" id="PTHR21666:SF289">
    <property type="entry name" value="L-ALA--D-GLU ENDOPEPTIDASE"/>
    <property type="match status" value="1"/>
</dbReference>
<organism evidence="4 5">
    <name type="scientific">Ruthenibacterium lactatiformans</name>
    <dbReference type="NCBI Taxonomy" id="1550024"/>
    <lineage>
        <taxon>Bacteria</taxon>
        <taxon>Bacillati</taxon>
        <taxon>Bacillota</taxon>
        <taxon>Clostridia</taxon>
        <taxon>Eubacteriales</taxon>
        <taxon>Oscillospiraceae</taxon>
        <taxon>Ruthenibacterium</taxon>
    </lineage>
</organism>
<feature type="domain" description="M23ase beta-sheet core" evidence="3">
    <location>
        <begin position="282"/>
        <end position="377"/>
    </location>
</feature>
<dbReference type="Pfam" id="PF01551">
    <property type="entry name" value="Peptidase_M23"/>
    <property type="match status" value="1"/>
</dbReference>
<dbReference type="AlphaFoldDB" id="A0A0D8IWK0"/>
<reference evidence="4" key="1">
    <citation type="submission" date="2015-02" db="EMBL/GenBank/DDBJ databases">
        <title>A novel member of the family Ruminococcaceae isolated from human feces.</title>
        <authorList>
            <person name="Shkoporov A.N."/>
            <person name="Chaplin A.V."/>
            <person name="Motuzova O.V."/>
            <person name="Kafarskaia L.I."/>
            <person name="Khokhlova E.V."/>
            <person name="Efimov B.A."/>
        </authorList>
    </citation>
    <scope>NUCLEOTIDE SEQUENCE [LARGE SCALE GENOMIC DNA]</scope>
    <source>
        <strain evidence="4">585-1</strain>
    </source>
</reference>
<name>A0A0D8IWK0_9FIRM</name>
<dbReference type="InterPro" id="IPR011055">
    <property type="entry name" value="Dup_hybrid_motif"/>
</dbReference>
<feature type="transmembrane region" description="Helical" evidence="2">
    <location>
        <begin position="26"/>
        <end position="48"/>
    </location>
</feature>